<feature type="compositionally biased region" description="Low complexity" evidence="1">
    <location>
        <begin position="74"/>
        <end position="114"/>
    </location>
</feature>
<dbReference type="AlphaFoldDB" id="A0A0U5FWW9"/>
<organism evidence="2 3">
    <name type="scientific">Aspergillus calidoustus</name>
    <dbReference type="NCBI Taxonomy" id="454130"/>
    <lineage>
        <taxon>Eukaryota</taxon>
        <taxon>Fungi</taxon>
        <taxon>Dikarya</taxon>
        <taxon>Ascomycota</taxon>
        <taxon>Pezizomycotina</taxon>
        <taxon>Eurotiomycetes</taxon>
        <taxon>Eurotiomycetidae</taxon>
        <taxon>Eurotiales</taxon>
        <taxon>Aspergillaceae</taxon>
        <taxon>Aspergillus</taxon>
        <taxon>Aspergillus subgen. Nidulantes</taxon>
    </lineage>
</organism>
<evidence type="ECO:0000313" key="3">
    <source>
        <dbReference type="Proteomes" id="UP000054771"/>
    </source>
</evidence>
<proteinExistence type="predicted"/>
<evidence type="ECO:0000313" key="2">
    <source>
        <dbReference type="EMBL" id="CEL03995.1"/>
    </source>
</evidence>
<feature type="region of interest" description="Disordered" evidence="1">
    <location>
        <begin position="1"/>
        <end position="128"/>
    </location>
</feature>
<evidence type="ECO:0000256" key="1">
    <source>
        <dbReference type="SAM" id="MobiDB-lite"/>
    </source>
</evidence>
<dbReference type="EMBL" id="CDMC01000004">
    <property type="protein sequence ID" value="CEL03995.1"/>
    <property type="molecule type" value="Genomic_DNA"/>
</dbReference>
<feature type="compositionally biased region" description="Low complexity" evidence="1">
    <location>
        <begin position="50"/>
        <end position="64"/>
    </location>
</feature>
<reference evidence="3" key="1">
    <citation type="journal article" date="2016" name="Genome Announc.">
        <title>Draft genome sequences of fungus Aspergillus calidoustus.</title>
        <authorList>
            <person name="Horn F."/>
            <person name="Linde J."/>
            <person name="Mattern D.J."/>
            <person name="Walther G."/>
            <person name="Guthke R."/>
            <person name="Scherlach K."/>
            <person name="Martin K."/>
            <person name="Brakhage A.A."/>
            <person name="Petzke L."/>
            <person name="Valiante V."/>
        </authorList>
    </citation>
    <scope>NUCLEOTIDE SEQUENCE [LARGE SCALE GENOMIC DNA]</scope>
    <source>
        <strain evidence="3">SF006504</strain>
    </source>
</reference>
<keyword evidence="3" id="KW-1185">Reference proteome</keyword>
<protein>
    <submittedName>
        <fullName evidence="2">Uncharacterized protein</fullName>
    </submittedName>
</protein>
<feature type="region of interest" description="Disordered" evidence="1">
    <location>
        <begin position="144"/>
        <end position="185"/>
    </location>
</feature>
<dbReference type="Proteomes" id="UP000054771">
    <property type="component" value="Unassembled WGS sequence"/>
</dbReference>
<sequence length="413" mass="45481">MPTAERDFLHAPFASAETFAATPESREDAPISPTTTAPEPWASPEALPPDGGSADTTSSFTASSVESQTCSKGSSTESSTDSESESTASARAAPTSSPQTASPRRKSLFYSPSSDSDDFPSLDTSASGSPATLVSLDLSDILLERPPSLPDSDDGRTGFDLGEWQTSQPSQLGPAPAPTQNQGFRTAPSFNYNNLLGLMEALDRARRDGGDLEIRRDQLDEIADALEDLRCHRLLACVGDYAGRVSNTFFRSTDENTIERRVDLLYDAFEVENYGDHIEGTGEPLEDGSWPEIANACFRRIRQAGCTAELQHRDLYWGVRIYADRNRTFHSDLNTREVRHRRGEMERVTREDVERMRALLRPDESEELATFERIMRLAVPLEDVWGVSPADDQTAPGTFWSWLVRLVGMLACG</sequence>
<gene>
    <name evidence="2" type="ORF">ASPCAL05129</name>
</gene>
<name>A0A0U5FWW9_ASPCI</name>
<accession>A0A0U5FWW9</accession>